<name>A0ABQ4TWZ7_9HYPH</name>
<gene>
    <name evidence="2" type="ORF">MPOCJGCO_1875</name>
</gene>
<protein>
    <recommendedName>
        <fullName evidence="4">PNPLA domain-containing protein</fullName>
    </recommendedName>
</protein>
<keyword evidence="3" id="KW-1185">Reference proteome</keyword>
<evidence type="ECO:0000313" key="2">
    <source>
        <dbReference type="EMBL" id="GJE59773.1"/>
    </source>
</evidence>
<dbReference type="RefSeq" id="WP_238182345.1">
    <property type="nucleotide sequence ID" value="NZ_BPRB01000094.1"/>
</dbReference>
<dbReference type="EMBL" id="BPRB01000094">
    <property type="protein sequence ID" value="GJE59773.1"/>
    <property type="molecule type" value="Genomic_DNA"/>
</dbReference>
<evidence type="ECO:0000256" key="1">
    <source>
        <dbReference type="SAM" id="MobiDB-lite"/>
    </source>
</evidence>
<dbReference type="Proteomes" id="UP001055057">
    <property type="component" value="Unassembled WGS sequence"/>
</dbReference>
<accession>A0ABQ4TWZ7</accession>
<feature type="region of interest" description="Disordered" evidence="1">
    <location>
        <begin position="434"/>
        <end position="456"/>
    </location>
</feature>
<comment type="caution">
    <text evidence="2">The sequence shown here is derived from an EMBL/GenBank/DDBJ whole genome shotgun (WGS) entry which is preliminary data.</text>
</comment>
<proteinExistence type="predicted"/>
<reference evidence="2" key="1">
    <citation type="journal article" date="2021" name="Front. Microbiol.">
        <title>Comprehensive Comparative Genomics and Phenotyping of Methylobacterium Species.</title>
        <authorList>
            <person name="Alessa O."/>
            <person name="Ogura Y."/>
            <person name="Fujitani Y."/>
            <person name="Takami H."/>
            <person name="Hayashi T."/>
            <person name="Sahin N."/>
            <person name="Tani A."/>
        </authorList>
    </citation>
    <scope>NUCLEOTIDE SEQUENCE</scope>
    <source>
        <strain evidence="2">DSM 23632</strain>
    </source>
</reference>
<feature type="compositionally biased region" description="Polar residues" evidence="1">
    <location>
        <begin position="112"/>
        <end position="125"/>
    </location>
</feature>
<organism evidence="2 3">
    <name type="scientific">Methylobacterium trifolii</name>
    <dbReference type="NCBI Taxonomy" id="1003092"/>
    <lineage>
        <taxon>Bacteria</taxon>
        <taxon>Pseudomonadati</taxon>
        <taxon>Pseudomonadota</taxon>
        <taxon>Alphaproteobacteria</taxon>
        <taxon>Hyphomicrobiales</taxon>
        <taxon>Methylobacteriaceae</taxon>
        <taxon>Methylobacterium</taxon>
    </lineage>
</organism>
<evidence type="ECO:0008006" key="4">
    <source>
        <dbReference type="Google" id="ProtNLM"/>
    </source>
</evidence>
<evidence type="ECO:0000313" key="3">
    <source>
        <dbReference type="Proteomes" id="UP001055057"/>
    </source>
</evidence>
<reference evidence="2" key="2">
    <citation type="submission" date="2021-08" db="EMBL/GenBank/DDBJ databases">
        <authorList>
            <person name="Tani A."/>
            <person name="Ola A."/>
            <person name="Ogura Y."/>
            <person name="Katsura K."/>
            <person name="Hayashi T."/>
        </authorList>
    </citation>
    <scope>NUCLEOTIDE SEQUENCE</scope>
    <source>
        <strain evidence="2">DSM 23632</strain>
    </source>
</reference>
<feature type="region of interest" description="Disordered" evidence="1">
    <location>
        <begin position="92"/>
        <end position="131"/>
    </location>
</feature>
<sequence>MVAVARGLDPQVFDEETLSRMIGSSGRPFDRTRCVLPSLYDAWVVRPQMAARDGRTDLLGADDLNASSEDPPGIRSILNAILLDEIRDAALRPQPRAGGPTPDPIAKPAQLATPSSAIETATSSDPLPRCDPATAPPRYLSNTMHVYMTVSNLRGIPFEIAFGNAKFGMLTHGDRVHYAVRGVGSTNWLKEPWLAKDKWINIDTATLPKSIDGRITDEWYAYGETALASAAFPGGLAPRLLTTPTDQYERRQYPLPVEPDQINANFPKSVTNLPTFSFLNVDGGVINNTPFDYVQYAVMGHRPREGAARGDRADRAILMVAPFPEPPSVLAEGSPPAEIAAVLRALFPALVNQARFRASELIPVIDEDDHSRFMISPRRSRDDRSGPARHPIACGLLAGFGGFLDERFRAHDYQLGRRNCQRFLQSVLGLPEDNPAIRKPSKRYADHPLDSSQKPDAPRKFMLIPLFGDAAAEVGLLPWPQMSAVDFRALIRRIEERVKRIGRPFIWSQTSKTSVRLIAWLGLRIQRDQIVRFLALTILADLVRRDQIIGWTIPPNIVRAAEAAGGHADDLRTILAILVGPAREVSEPGQIAAEAHLPLKFVEAVLPTLAGSPKGKPFRVVRVGRVGFALEMFRPSGWRSLPVVRRFFGLWSPSCYSYE</sequence>